<organism evidence="7 8">
    <name type="scientific">Clonorchis sinensis</name>
    <name type="common">Chinese liver fluke</name>
    <dbReference type="NCBI Taxonomy" id="79923"/>
    <lineage>
        <taxon>Eukaryota</taxon>
        <taxon>Metazoa</taxon>
        <taxon>Spiralia</taxon>
        <taxon>Lophotrochozoa</taxon>
        <taxon>Platyhelminthes</taxon>
        <taxon>Trematoda</taxon>
        <taxon>Digenea</taxon>
        <taxon>Opisthorchiida</taxon>
        <taxon>Opisthorchiata</taxon>
        <taxon>Opisthorchiidae</taxon>
        <taxon>Clonorchis</taxon>
    </lineage>
</organism>
<dbReference type="SUPFAM" id="SSF52161">
    <property type="entry name" value="Ribosomal protein L13"/>
    <property type="match status" value="1"/>
</dbReference>
<evidence type="ECO:0000256" key="3">
    <source>
        <dbReference type="ARBA" id="ARBA00023274"/>
    </source>
</evidence>
<dbReference type="InterPro" id="IPR023563">
    <property type="entry name" value="Ribosomal_uL13_CS"/>
</dbReference>
<dbReference type="GO" id="GO:0022625">
    <property type="term" value="C:cytosolic large ribosomal subunit"/>
    <property type="evidence" value="ECO:0007669"/>
    <property type="project" value="TreeGrafter"/>
</dbReference>
<dbReference type="InterPro" id="IPR005755">
    <property type="entry name" value="Ribosomal_uL13_euk/arc"/>
</dbReference>
<evidence type="ECO:0000313" key="7">
    <source>
        <dbReference type="EMBL" id="KAG5444087.1"/>
    </source>
</evidence>
<dbReference type="Pfam" id="PF00572">
    <property type="entry name" value="Ribosomal_L13"/>
    <property type="match status" value="1"/>
</dbReference>
<dbReference type="OrthoDB" id="1882297at2759"/>
<reference evidence="7 8" key="2">
    <citation type="journal article" date="2021" name="Genomics">
        <title>High-quality reference genome for Clonorchis sinensis.</title>
        <authorList>
            <person name="Young N.D."/>
            <person name="Stroehlein A.J."/>
            <person name="Kinkar L."/>
            <person name="Wang T."/>
            <person name="Sohn W.M."/>
            <person name="Chang B.C.H."/>
            <person name="Kaur P."/>
            <person name="Weisz D."/>
            <person name="Dudchenko O."/>
            <person name="Aiden E.L."/>
            <person name="Korhonen P.K."/>
            <person name="Gasser R.B."/>
        </authorList>
    </citation>
    <scope>NUCLEOTIDE SEQUENCE [LARGE SCALE GENOMIC DNA]</scope>
    <source>
        <strain evidence="7">Cs-k2</strain>
    </source>
</reference>
<evidence type="ECO:0000256" key="5">
    <source>
        <dbReference type="ARBA" id="ARBA00035367"/>
    </source>
</evidence>
<dbReference type="AlphaFoldDB" id="A0A3R7CDT2"/>
<evidence type="ECO:0000256" key="2">
    <source>
        <dbReference type="ARBA" id="ARBA00022980"/>
    </source>
</evidence>
<dbReference type="STRING" id="79923.A0A3R7CDT2"/>
<dbReference type="Gene3D" id="6.10.250.3250">
    <property type="match status" value="1"/>
</dbReference>
<dbReference type="InParanoid" id="A0A3R7CDT2"/>
<dbReference type="PANTHER" id="PTHR11545">
    <property type="entry name" value="RIBOSOMAL PROTEIN L13"/>
    <property type="match status" value="1"/>
</dbReference>
<dbReference type="GO" id="GO:0017148">
    <property type="term" value="P:negative regulation of translation"/>
    <property type="evidence" value="ECO:0007669"/>
    <property type="project" value="TreeGrafter"/>
</dbReference>
<dbReference type="InterPro" id="IPR036899">
    <property type="entry name" value="Ribosomal_uL13_sf"/>
</dbReference>
<dbReference type="PROSITE" id="PS00783">
    <property type="entry name" value="RIBOSOMAL_L13"/>
    <property type="match status" value="1"/>
</dbReference>
<gene>
    <name evidence="7" type="ORF">CSKR_104223</name>
</gene>
<sequence>MHESVSKLKIPSVVRALGSTPAISDALRWIKANFSRQVPCYGPVHVHTWGTYWSQIELTGNCFTDPGHKSRATFATRVSLQWVSRKRWVPAIIIDGKDHLLGRLAAIVAKTLLNGQNVVVVRCEQINISGSFYRNKLKYLDFLRKRMSTNPSRGPYHFRAPAKIFWRTVRGMLPHKLYRGKEALDRLKVFEGIPPPYDKKKRMVVPSALRVMRLKQRRKFCVLSRLSHEVGWKYKNVIEKMENRRKAKSAVWYKKKRQAVKPIEAARSRAREAIAPYEAILKQYGY</sequence>
<evidence type="ECO:0000256" key="4">
    <source>
        <dbReference type="ARBA" id="ARBA00035201"/>
    </source>
</evidence>
<protein>
    <recommendedName>
        <fullName evidence="4">Large ribosomal subunit protein uL13</fullName>
    </recommendedName>
    <alternativeName>
        <fullName evidence="5">60S ribosomal protein L13a</fullName>
    </alternativeName>
</protein>
<dbReference type="Gene3D" id="3.90.1180.10">
    <property type="entry name" value="Ribosomal protein L13"/>
    <property type="match status" value="1"/>
</dbReference>
<dbReference type="GO" id="GO:0003735">
    <property type="term" value="F:structural constituent of ribosome"/>
    <property type="evidence" value="ECO:0007669"/>
    <property type="project" value="InterPro"/>
</dbReference>
<comment type="similarity">
    <text evidence="1 6">Belongs to the universal ribosomal protein uL13 family.</text>
</comment>
<dbReference type="InterPro" id="IPR005822">
    <property type="entry name" value="Ribosomal_uL13"/>
</dbReference>
<dbReference type="EMBL" id="NIRI02000056">
    <property type="protein sequence ID" value="KAG5444087.1"/>
    <property type="molecule type" value="Genomic_DNA"/>
</dbReference>
<dbReference type="HAMAP" id="MF_01366">
    <property type="entry name" value="Ribosomal_uL13"/>
    <property type="match status" value="1"/>
</dbReference>
<dbReference type="FunCoup" id="A0A3R7CDT2">
    <property type="interactions" value="753"/>
</dbReference>
<evidence type="ECO:0000313" key="8">
    <source>
        <dbReference type="Proteomes" id="UP000286415"/>
    </source>
</evidence>
<proteinExistence type="inferred from homology"/>
<name>A0A3R7CDT2_CLOSI</name>
<reference evidence="7 8" key="1">
    <citation type="journal article" date="2018" name="Biotechnol. Adv.">
        <title>Improved genomic resources and new bioinformatic workflow for the carcinogenic parasite Clonorchis sinensis: Biotechnological implications.</title>
        <authorList>
            <person name="Wang D."/>
            <person name="Korhonen P.K."/>
            <person name="Gasser R.B."/>
            <person name="Young N.D."/>
        </authorList>
    </citation>
    <scope>NUCLEOTIDE SEQUENCE [LARGE SCALE GENOMIC DNA]</scope>
    <source>
        <strain evidence="7">Cs-k2</strain>
    </source>
</reference>
<dbReference type="CDD" id="cd00392">
    <property type="entry name" value="Ribosomal_L13"/>
    <property type="match status" value="1"/>
</dbReference>
<comment type="caution">
    <text evidence="7">The sequence shown here is derived from an EMBL/GenBank/DDBJ whole genome shotgun (WGS) entry which is preliminary data.</text>
</comment>
<keyword evidence="3 6" id="KW-0687">Ribonucleoprotein</keyword>
<dbReference type="NCBIfam" id="TIGR01077">
    <property type="entry name" value="L13_A_E"/>
    <property type="match status" value="1"/>
</dbReference>
<keyword evidence="2 6" id="KW-0689">Ribosomal protein</keyword>
<accession>A0A3R7CDT2</accession>
<dbReference type="GO" id="GO:0003729">
    <property type="term" value="F:mRNA binding"/>
    <property type="evidence" value="ECO:0007669"/>
    <property type="project" value="TreeGrafter"/>
</dbReference>
<evidence type="ECO:0000256" key="1">
    <source>
        <dbReference type="ARBA" id="ARBA00006227"/>
    </source>
</evidence>
<dbReference type="FunFam" id="3.90.1180.10:FF:000002">
    <property type="entry name" value="60S ribosomal protein L16"/>
    <property type="match status" value="1"/>
</dbReference>
<dbReference type="Proteomes" id="UP000286415">
    <property type="component" value="Unassembled WGS sequence"/>
</dbReference>
<keyword evidence="8" id="KW-1185">Reference proteome</keyword>
<dbReference type="PANTHER" id="PTHR11545:SF3">
    <property type="entry name" value="LARGE RIBOSOMAL SUBUNIT PROTEIN UL13"/>
    <property type="match status" value="1"/>
</dbReference>
<dbReference type="GO" id="GO:0006412">
    <property type="term" value="P:translation"/>
    <property type="evidence" value="ECO:0007669"/>
    <property type="project" value="InterPro"/>
</dbReference>
<evidence type="ECO:0000256" key="6">
    <source>
        <dbReference type="RuleBase" id="RU003877"/>
    </source>
</evidence>